<evidence type="ECO:0000313" key="3">
    <source>
        <dbReference type="Proteomes" id="UP000501253"/>
    </source>
</evidence>
<dbReference type="RefSeq" id="WP_168718790.1">
    <property type="nucleotide sequence ID" value="NZ_CP042909.1"/>
</dbReference>
<dbReference type="PANTHER" id="PTHR42731">
    <property type="entry name" value="SLL1084 PROTEIN"/>
    <property type="match status" value="1"/>
</dbReference>
<dbReference type="SFLD" id="SFLDS00029">
    <property type="entry name" value="Radical_SAM"/>
    <property type="match status" value="1"/>
</dbReference>
<dbReference type="NCBIfam" id="TIGR03936">
    <property type="entry name" value="sam_1_link_chp"/>
    <property type="match status" value="1"/>
</dbReference>
<dbReference type="InterPro" id="IPR058240">
    <property type="entry name" value="rSAM_sf"/>
</dbReference>
<dbReference type="InterPro" id="IPR007197">
    <property type="entry name" value="rSAM"/>
</dbReference>
<dbReference type="Proteomes" id="UP000501253">
    <property type="component" value="Chromosome"/>
</dbReference>
<reference evidence="2 3" key="1">
    <citation type="submission" date="2019-08" db="EMBL/GenBank/DDBJ databases">
        <title>Complete genome sequence of Thermosulfurimonas marina SU872T, an anaerobic thermophilic chemolithoautotrophic bacterium isolated from a shallow marine hydrothermal vent.</title>
        <authorList>
            <person name="Allioux M."/>
            <person name="Jebbar M."/>
            <person name="Slobodkina G."/>
            <person name="Slobodkin A."/>
            <person name="Moalic Y."/>
            <person name="Frolova A."/>
            <person name="Shao Z."/>
            <person name="Alain K."/>
        </authorList>
    </citation>
    <scope>NUCLEOTIDE SEQUENCE [LARGE SCALE GENOMIC DNA]</scope>
    <source>
        <strain evidence="2 3">SU872</strain>
    </source>
</reference>
<organism evidence="2 3">
    <name type="scientific">Thermosulfurimonas marina</name>
    <dbReference type="NCBI Taxonomy" id="2047767"/>
    <lineage>
        <taxon>Bacteria</taxon>
        <taxon>Pseudomonadati</taxon>
        <taxon>Thermodesulfobacteriota</taxon>
        <taxon>Thermodesulfobacteria</taxon>
        <taxon>Thermodesulfobacteriales</taxon>
        <taxon>Thermodesulfobacteriaceae</taxon>
        <taxon>Thermosulfurimonas</taxon>
    </lineage>
</organism>
<dbReference type="InterPro" id="IPR006638">
    <property type="entry name" value="Elp3/MiaA/NifB-like_rSAM"/>
</dbReference>
<evidence type="ECO:0000313" key="2">
    <source>
        <dbReference type="EMBL" id="QJA05423.1"/>
    </source>
</evidence>
<dbReference type="InterPro" id="IPR018768">
    <property type="entry name" value="DUF2344"/>
</dbReference>
<gene>
    <name evidence="2" type="ORF">FVE67_00855</name>
</gene>
<sequence>MYPLEILLKVKKPVRYLGGEVNAACKPWEEAEVRFCLVYPDLYEIGMSHVGLLLLYLILNSREGFLADRAFAPGRDLEAELRARGLPLLSLEHGRPLRDFDVVGISYPYELCAANIVTVLELSGIPPLSKDRREGDPLILGGGSAMANPEPVADFYDAILFGDGEEALLEIAQVVRDWKTAGGTRAELLEALSKIPGLYVPSFFRPIYEKGVFKGLEPLRPGYERIRRRVIPDLDSVPYPYRPPVPWLATHDRLSLEISRGCTRGCRFCQASSLYRPVRERSVERLCELAEEGLRSTGYEEVSLLSLSAGDYTALEALVRELYRRFSAERVAVSLPSIRVGSLTEGILEVLSRLRRTGLTLAPEAGTERLRRVINKDISEEELFRGAELARVLGWRDLKLYFMIGLPTETDEDLRAIADLVHRLRRQVRDLFVTASVSTFVPKPHTPFQWEAQIGLSETRRRLQLLRGLLRSRGTRLKWHKPEMSFLEGVLSRGDRRLCRVILEAHALGARLDGWTEEFRFEAWLSAASKVGLDLEAFLSARSPETPLPWDHLDCGLSREFLLAERARALAQESSPDCRFARCLKCGVCGKEVKNLLRPQEPSPEPLPELPPAEVAAWYRVGYRKVGPARFFSQLELSRIFERAARRAALPLAFTRGFHPHPRFSFGRALPVGIASEAEVMYLALRETLPPEEVGVRLDKELPEGLSVREVQQVEAPEEAPLEALFEVRLSGKSLPKDLRARLESPLKVFRKGREREVRPAEWVRQVEVREGTLRFFLRLEPGGPRPAEVVAYLLGLSVEEAATYEMRRLA</sequence>
<dbReference type="SUPFAM" id="SSF102114">
    <property type="entry name" value="Radical SAM enzymes"/>
    <property type="match status" value="1"/>
</dbReference>
<dbReference type="InterPro" id="IPR023862">
    <property type="entry name" value="CHP03960_rSAM"/>
</dbReference>
<keyword evidence="3" id="KW-1185">Reference proteome</keyword>
<dbReference type="KEGG" id="tmai:FVE67_00855"/>
<dbReference type="AlphaFoldDB" id="A0A6H1WQG3"/>
<dbReference type="InterPro" id="IPR045784">
    <property type="entry name" value="Radical_SAM_N2"/>
</dbReference>
<dbReference type="InterPro" id="IPR023404">
    <property type="entry name" value="rSAM_horseshoe"/>
</dbReference>
<accession>A0A6H1WQG3</accession>
<dbReference type="SFLD" id="SFLDG01082">
    <property type="entry name" value="B12-binding_domain_containing"/>
    <property type="match status" value="1"/>
</dbReference>
<evidence type="ECO:0000259" key="1">
    <source>
        <dbReference type="PROSITE" id="PS51918"/>
    </source>
</evidence>
<dbReference type="PROSITE" id="PS51918">
    <property type="entry name" value="RADICAL_SAM"/>
    <property type="match status" value="1"/>
</dbReference>
<dbReference type="NCBIfam" id="TIGR03960">
    <property type="entry name" value="rSAM_fuse_unch"/>
    <property type="match status" value="1"/>
</dbReference>
<dbReference type="SMART" id="SM00729">
    <property type="entry name" value="Elp3"/>
    <property type="match status" value="1"/>
</dbReference>
<dbReference type="EMBL" id="CP042909">
    <property type="protein sequence ID" value="QJA05423.1"/>
    <property type="molecule type" value="Genomic_DNA"/>
</dbReference>
<name>A0A6H1WQG3_9BACT</name>
<proteinExistence type="predicted"/>
<dbReference type="PANTHER" id="PTHR42731:SF1">
    <property type="entry name" value="RADICAL SAM DOMAIN PROTEIN"/>
    <property type="match status" value="1"/>
</dbReference>
<dbReference type="GO" id="GO:0003824">
    <property type="term" value="F:catalytic activity"/>
    <property type="evidence" value="ECO:0007669"/>
    <property type="project" value="InterPro"/>
</dbReference>
<dbReference type="Gene3D" id="3.80.30.20">
    <property type="entry name" value="tm_1862 like domain"/>
    <property type="match status" value="1"/>
</dbReference>
<dbReference type="Pfam" id="PF19864">
    <property type="entry name" value="Radical_SAM_N2"/>
    <property type="match status" value="1"/>
</dbReference>
<dbReference type="GO" id="GO:0051536">
    <property type="term" value="F:iron-sulfur cluster binding"/>
    <property type="evidence" value="ECO:0007669"/>
    <property type="project" value="InterPro"/>
</dbReference>
<dbReference type="Pfam" id="PF04055">
    <property type="entry name" value="Radical_SAM"/>
    <property type="match status" value="1"/>
</dbReference>
<protein>
    <submittedName>
        <fullName evidence="2">TIGR03960 family B12-binding radical SAM protein</fullName>
    </submittedName>
</protein>
<feature type="domain" description="Radical SAM core" evidence="1">
    <location>
        <begin position="248"/>
        <end position="476"/>
    </location>
</feature>
<dbReference type="CDD" id="cd01335">
    <property type="entry name" value="Radical_SAM"/>
    <property type="match status" value="1"/>
</dbReference>
<dbReference type="Pfam" id="PF10105">
    <property type="entry name" value="DUF2344"/>
    <property type="match status" value="1"/>
</dbReference>